<gene>
    <name evidence="2" type="ORF">O181_001955</name>
</gene>
<sequence>MNSNRMESGAFPQTSTEEGNPGDFGENANNREGNGSEIGEQSETEDKNTKIQQLNDDAEVRQNEELIPVHVKGSINNSFGPMRFYELIILFQHFNYAQ</sequence>
<evidence type="ECO:0000313" key="3">
    <source>
        <dbReference type="Proteomes" id="UP000765509"/>
    </source>
</evidence>
<dbReference type="AlphaFoldDB" id="A0A9Q3BC39"/>
<feature type="region of interest" description="Disordered" evidence="1">
    <location>
        <begin position="1"/>
        <end position="56"/>
    </location>
</feature>
<keyword evidence="3" id="KW-1185">Reference proteome</keyword>
<comment type="caution">
    <text evidence="2">The sequence shown here is derived from an EMBL/GenBank/DDBJ whole genome shotgun (WGS) entry which is preliminary data.</text>
</comment>
<name>A0A9Q3BC39_9BASI</name>
<protein>
    <submittedName>
        <fullName evidence="2">Uncharacterized protein</fullName>
    </submittedName>
</protein>
<dbReference type="Proteomes" id="UP000765509">
    <property type="component" value="Unassembled WGS sequence"/>
</dbReference>
<evidence type="ECO:0000256" key="1">
    <source>
        <dbReference type="SAM" id="MobiDB-lite"/>
    </source>
</evidence>
<evidence type="ECO:0000313" key="2">
    <source>
        <dbReference type="EMBL" id="MBW0462240.1"/>
    </source>
</evidence>
<accession>A0A9Q3BC39</accession>
<feature type="compositionally biased region" description="Polar residues" evidence="1">
    <location>
        <begin position="1"/>
        <end position="18"/>
    </location>
</feature>
<reference evidence="2" key="1">
    <citation type="submission" date="2021-03" db="EMBL/GenBank/DDBJ databases">
        <title>Draft genome sequence of rust myrtle Austropuccinia psidii MF-1, a brazilian biotype.</title>
        <authorList>
            <person name="Quecine M.C."/>
            <person name="Pachon D.M.R."/>
            <person name="Bonatelli M.L."/>
            <person name="Correr F.H."/>
            <person name="Franceschini L.M."/>
            <person name="Leite T.F."/>
            <person name="Margarido G.R.A."/>
            <person name="Almeida C.A."/>
            <person name="Ferrarezi J.A."/>
            <person name="Labate C.A."/>
        </authorList>
    </citation>
    <scope>NUCLEOTIDE SEQUENCE</scope>
    <source>
        <strain evidence="2">MF-1</strain>
    </source>
</reference>
<organism evidence="2 3">
    <name type="scientific">Austropuccinia psidii MF-1</name>
    <dbReference type="NCBI Taxonomy" id="1389203"/>
    <lineage>
        <taxon>Eukaryota</taxon>
        <taxon>Fungi</taxon>
        <taxon>Dikarya</taxon>
        <taxon>Basidiomycota</taxon>
        <taxon>Pucciniomycotina</taxon>
        <taxon>Pucciniomycetes</taxon>
        <taxon>Pucciniales</taxon>
        <taxon>Sphaerophragmiaceae</taxon>
        <taxon>Austropuccinia</taxon>
    </lineage>
</organism>
<proteinExistence type="predicted"/>
<dbReference type="EMBL" id="AVOT02000310">
    <property type="protein sequence ID" value="MBW0462240.1"/>
    <property type="molecule type" value="Genomic_DNA"/>
</dbReference>